<dbReference type="NCBIfam" id="NF006993">
    <property type="entry name" value="PRK09458.1"/>
    <property type="match status" value="1"/>
</dbReference>
<dbReference type="AlphaFoldDB" id="A0AA37SZ73"/>
<reference evidence="2" key="1">
    <citation type="journal article" date="2014" name="Int. J. Syst. Evol. Microbiol.">
        <title>Complete genome sequence of Corynebacterium casei LMG S-19264T (=DSM 44701T), isolated from a smear-ripened cheese.</title>
        <authorList>
            <consortium name="US DOE Joint Genome Institute (JGI-PGF)"/>
            <person name="Walter F."/>
            <person name="Albersmeier A."/>
            <person name="Kalinowski J."/>
            <person name="Ruckert C."/>
        </authorList>
    </citation>
    <scope>NUCLEOTIDE SEQUENCE</scope>
    <source>
        <strain evidence="2">NBRC 110023</strain>
    </source>
</reference>
<dbReference type="EMBL" id="BSOT01000005">
    <property type="protein sequence ID" value="GLR70661.1"/>
    <property type="molecule type" value="Genomic_DNA"/>
</dbReference>
<dbReference type="Proteomes" id="UP001156601">
    <property type="component" value="Unassembled WGS sequence"/>
</dbReference>
<dbReference type="GO" id="GO:0009271">
    <property type="term" value="P:phage shock"/>
    <property type="evidence" value="ECO:0007669"/>
    <property type="project" value="InterPro"/>
</dbReference>
<organism evidence="2 3">
    <name type="scientific">Agaribacter marinus</name>
    <dbReference type="NCBI Taxonomy" id="1431249"/>
    <lineage>
        <taxon>Bacteria</taxon>
        <taxon>Pseudomonadati</taxon>
        <taxon>Pseudomonadota</taxon>
        <taxon>Gammaproteobacteria</taxon>
        <taxon>Alteromonadales</taxon>
        <taxon>Alteromonadaceae</taxon>
        <taxon>Agaribacter</taxon>
    </lineage>
</organism>
<evidence type="ECO:0000256" key="1">
    <source>
        <dbReference type="SAM" id="Phobius"/>
    </source>
</evidence>
<proteinExistence type="predicted"/>
<accession>A0AA37SZ73</accession>
<reference evidence="2" key="2">
    <citation type="submission" date="2023-01" db="EMBL/GenBank/DDBJ databases">
        <title>Draft genome sequence of Agaribacter marinus strain NBRC 110023.</title>
        <authorList>
            <person name="Sun Q."/>
            <person name="Mori K."/>
        </authorList>
    </citation>
    <scope>NUCLEOTIDE SEQUENCE</scope>
    <source>
        <strain evidence="2">NBRC 110023</strain>
    </source>
</reference>
<dbReference type="NCBIfam" id="TIGR02976">
    <property type="entry name" value="phageshock_pspB"/>
    <property type="match status" value="1"/>
</dbReference>
<sequence length="79" mass="9292">MDELIVIFTGVPLILFMLFVAPLWLFFHYRSKKSISEGLSDQERHILQDLVAREEQMSERIKTLEAILDAESPSWRERA</sequence>
<dbReference type="RefSeq" id="WP_284216948.1">
    <property type="nucleotide sequence ID" value="NZ_BSOT01000005.1"/>
</dbReference>
<dbReference type="InterPro" id="IPR009554">
    <property type="entry name" value="Phageshock_PspB"/>
</dbReference>
<dbReference type="GO" id="GO:0006355">
    <property type="term" value="P:regulation of DNA-templated transcription"/>
    <property type="evidence" value="ECO:0007669"/>
    <property type="project" value="InterPro"/>
</dbReference>
<keyword evidence="3" id="KW-1185">Reference proteome</keyword>
<evidence type="ECO:0000313" key="3">
    <source>
        <dbReference type="Proteomes" id="UP001156601"/>
    </source>
</evidence>
<name>A0AA37SZ73_9ALTE</name>
<keyword evidence="1" id="KW-0472">Membrane</keyword>
<evidence type="ECO:0000313" key="2">
    <source>
        <dbReference type="EMBL" id="GLR70661.1"/>
    </source>
</evidence>
<gene>
    <name evidence="2" type="primary">pspB</name>
    <name evidence="2" type="ORF">GCM10007852_15690</name>
</gene>
<keyword evidence="1" id="KW-1133">Transmembrane helix</keyword>
<comment type="caution">
    <text evidence="2">The sequence shown here is derived from an EMBL/GenBank/DDBJ whole genome shotgun (WGS) entry which is preliminary data.</text>
</comment>
<dbReference type="Pfam" id="PF06667">
    <property type="entry name" value="PspB"/>
    <property type="match status" value="1"/>
</dbReference>
<protein>
    <submittedName>
        <fullName evidence="2">Phage shock protein B</fullName>
    </submittedName>
</protein>
<feature type="transmembrane region" description="Helical" evidence="1">
    <location>
        <begin position="6"/>
        <end position="27"/>
    </location>
</feature>
<keyword evidence="1" id="KW-0812">Transmembrane</keyword>